<name>A0ABR2R7G7_9ROSI</name>
<evidence type="ECO:0000313" key="2">
    <source>
        <dbReference type="Proteomes" id="UP001396334"/>
    </source>
</evidence>
<keyword evidence="2" id="KW-1185">Reference proteome</keyword>
<comment type="caution">
    <text evidence="1">The sequence shown here is derived from an EMBL/GenBank/DDBJ whole genome shotgun (WGS) entry which is preliminary data.</text>
</comment>
<organism evidence="1 2">
    <name type="scientific">Hibiscus sabdariffa</name>
    <name type="common">roselle</name>
    <dbReference type="NCBI Taxonomy" id="183260"/>
    <lineage>
        <taxon>Eukaryota</taxon>
        <taxon>Viridiplantae</taxon>
        <taxon>Streptophyta</taxon>
        <taxon>Embryophyta</taxon>
        <taxon>Tracheophyta</taxon>
        <taxon>Spermatophyta</taxon>
        <taxon>Magnoliopsida</taxon>
        <taxon>eudicotyledons</taxon>
        <taxon>Gunneridae</taxon>
        <taxon>Pentapetalae</taxon>
        <taxon>rosids</taxon>
        <taxon>malvids</taxon>
        <taxon>Malvales</taxon>
        <taxon>Malvaceae</taxon>
        <taxon>Malvoideae</taxon>
        <taxon>Hibiscus</taxon>
    </lineage>
</organism>
<accession>A0ABR2R7G7</accession>
<reference evidence="1 2" key="1">
    <citation type="journal article" date="2024" name="G3 (Bethesda)">
        <title>Genome assembly of Hibiscus sabdariffa L. provides insights into metabolisms of medicinal natural products.</title>
        <authorList>
            <person name="Kim T."/>
        </authorList>
    </citation>
    <scope>NUCLEOTIDE SEQUENCE [LARGE SCALE GENOMIC DNA]</scope>
    <source>
        <strain evidence="1">TK-2024</strain>
        <tissue evidence="1">Old leaves</tissue>
    </source>
</reference>
<protein>
    <submittedName>
        <fullName evidence="1">Uncharacterized protein</fullName>
    </submittedName>
</protein>
<proteinExistence type="predicted"/>
<gene>
    <name evidence="1" type="ORF">V6N11_080243</name>
</gene>
<evidence type="ECO:0000313" key="1">
    <source>
        <dbReference type="EMBL" id="KAK9008765.1"/>
    </source>
</evidence>
<dbReference type="EMBL" id="JBBPBN010000025">
    <property type="protein sequence ID" value="KAK9008765.1"/>
    <property type="molecule type" value="Genomic_DNA"/>
</dbReference>
<sequence length="92" mass="10010">MSDGAVMNSMGDVKFKPFPPHAKTQQQVSLFAFGRLDIRINVLLPASGTSVVQSTHSAMVLPKSMLDTEQALSRSWNTEVSDAILSRSYDAP</sequence>
<dbReference type="Proteomes" id="UP001396334">
    <property type="component" value="Unassembled WGS sequence"/>
</dbReference>